<keyword evidence="2" id="KW-0533">Nickel</keyword>
<dbReference type="InterPro" id="IPR004461">
    <property type="entry name" value="CO_DH/Ac-CoA_synth_bsu"/>
</dbReference>
<dbReference type="STRING" id="112901.SAMN04488500_10138"/>
<keyword evidence="5" id="KW-0408">Iron</keyword>
<proteinExistence type="predicted"/>
<dbReference type="Gene3D" id="3.40.1470.10">
    <property type="entry name" value="Bifunctional carbon monoxide dehydrogenase/acetyl-coa synthase(codh/acs), Chain M, domain 5"/>
    <property type="match status" value="1"/>
</dbReference>
<dbReference type="NCBIfam" id="NF007078">
    <property type="entry name" value="PRK09529.1"/>
    <property type="match status" value="1"/>
</dbReference>
<gene>
    <name evidence="9" type="ORF">SAMN04488500_10138</name>
</gene>
<dbReference type="Pfam" id="PF18537">
    <property type="entry name" value="CODH_A_N"/>
    <property type="match status" value="1"/>
</dbReference>
<evidence type="ECO:0000256" key="4">
    <source>
        <dbReference type="ARBA" id="ARBA00022723"/>
    </source>
</evidence>
<dbReference type="InterPro" id="IPR045822">
    <property type="entry name" value="ACS_CODH_B_C"/>
</dbReference>
<dbReference type="Gene3D" id="3.30.1650.10">
    <property type="entry name" value="Bifunctional carbon monoxide dehydrogenase/acetyl-coa synthase(codh/acs), Chain M, domain 3"/>
    <property type="match status" value="1"/>
</dbReference>
<dbReference type="InterPro" id="IPR016099">
    <property type="entry name" value="Prismane-like_a/b-sand"/>
</dbReference>
<evidence type="ECO:0000256" key="3">
    <source>
        <dbReference type="ARBA" id="ARBA00022679"/>
    </source>
</evidence>
<dbReference type="NCBIfam" id="NF003379">
    <property type="entry name" value="PRK04456.1"/>
    <property type="match status" value="1"/>
</dbReference>
<dbReference type="InterPro" id="IPR011254">
    <property type="entry name" value="Prismane-like_sf"/>
</dbReference>
<evidence type="ECO:0000256" key="5">
    <source>
        <dbReference type="ARBA" id="ARBA00023004"/>
    </source>
</evidence>
<evidence type="ECO:0000259" key="8">
    <source>
        <dbReference type="Pfam" id="PF19436"/>
    </source>
</evidence>
<dbReference type="PANTHER" id="PTHR42281">
    <property type="match status" value="1"/>
</dbReference>
<evidence type="ECO:0000256" key="6">
    <source>
        <dbReference type="ARBA" id="ARBA00023014"/>
    </source>
</evidence>
<feature type="domain" description="CO dehydrogenase/acetyl-CoA synthase complex beta subunit C-terminal" evidence="8">
    <location>
        <begin position="467"/>
        <end position="711"/>
    </location>
</feature>
<keyword evidence="4" id="KW-0479">Metal-binding</keyword>
<dbReference type="Gene3D" id="3.40.970.20">
    <property type="entry name" value="Carbon monoxide dehydrogenase alpha subunit. Chain D, domain 4"/>
    <property type="match status" value="1"/>
</dbReference>
<evidence type="ECO:0000256" key="1">
    <source>
        <dbReference type="ARBA" id="ARBA00012244"/>
    </source>
</evidence>
<dbReference type="GO" id="GO:0043885">
    <property type="term" value="F:anaerobic carbon-monoxide dehydrogenase activity"/>
    <property type="evidence" value="ECO:0007669"/>
    <property type="project" value="InterPro"/>
</dbReference>
<name>A0A1W1Y6H4_9FIRM</name>
<evidence type="ECO:0000256" key="2">
    <source>
        <dbReference type="ARBA" id="ARBA00022596"/>
    </source>
</evidence>
<dbReference type="EC" id="2.3.1.169" evidence="1"/>
<dbReference type="GO" id="GO:0043884">
    <property type="term" value="F:CO-methylating acetyl-CoA synthase activity"/>
    <property type="evidence" value="ECO:0007669"/>
    <property type="project" value="UniProtKB-EC"/>
</dbReference>
<reference evidence="9 10" key="1">
    <citation type="submission" date="2017-04" db="EMBL/GenBank/DDBJ databases">
        <authorList>
            <person name="Afonso C.L."/>
            <person name="Miller P.J."/>
            <person name="Scott M.A."/>
            <person name="Spackman E."/>
            <person name="Goraichik I."/>
            <person name="Dimitrov K.M."/>
            <person name="Suarez D.L."/>
            <person name="Swayne D.E."/>
        </authorList>
    </citation>
    <scope>NUCLEOTIDE SEQUENCE [LARGE SCALE GENOMIC DNA]</scope>
    <source>
        <strain evidence="9 10">DSM 5090</strain>
    </source>
</reference>
<dbReference type="GO" id="GO:0046872">
    <property type="term" value="F:metal ion binding"/>
    <property type="evidence" value="ECO:0007669"/>
    <property type="project" value="UniProtKB-KW"/>
</dbReference>
<evidence type="ECO:0000313" key="9">
    <source>
        <dbReference type="EMBL" id="SMC31734.1"/>
    </source>
</evidence>
<dbReference type="Gene3D" id="1.10.8.190">
    <property type="entry name" value="Carbon monoxide dehydrogenase alpha subunit. Chain M, domain 1"/>
    <property type="match status" value="1"/>
</dbReference>
<dbReference type="Gene3D" id="3.40.50.2030">
    <property type="match status" value="1"/>
</dbReference>
<dbReference type="NCBIfam" id="TIGR00316">
    <property type="entry name" value="cdhC"/>
    <property type="match status" value="1"/>
</dbReference>
<dbReference type="Pfam" id="PF03598">
    <property type="entry name" value="CdhC"/>
    <property type="match status" value="1"/>
</dbReference>
<dbReference type="EMBL" id="FWXI01000001">
    <property type="protein sequence ID" value="SMC31734.1"/>
    <property type="molecule type" value="Genomic_DNA"/>
</dbReference>
<dbReference type="GO" id="GO:0006084">
    <property type="term" value="P:acetyl-CoA metabolic process"/>
    <property type="evidence" value="ECO:0007669"/>
    <property type="project" value="InterPro"/>
</dbReference>
<dbReference type="InterPro" id="IPR038571">
    <property type="entry name" value="CO_DH/Ac-CoA_synth_bsu_3_sf"/>
</dbReference>
<keyword evidence="10" id="KW-1185">Reference proteome</keyword>
<dbReference type="OrthoDB" id="9759545at2"/>
<evidence type="ECO:0000259" key="7">
    <source>
        <dbReference type="Pfam" id="PF18537"/>
    </source>
</evidence>
<dbReference type="NCBIfam" id="NF040764">
    <property type="entry name" value="CODH_ACS_al_bet"/>
    <property type="match status" value="1"/>
</dbReference>
<feature type="domain" description="Carbon monoxide dehydrogenase subunit alpha ,N-terminal" evidence="7">
    <location>
        <begin position="21"/>
        <end position="104"/>
    </location>
</feature>
<dbReference type="PANTHER" id="PTHR42281:SF1">
    <property type="entry name" value="ACETYL-COA DECARBONYLASE_SYNTHASE COMPLEX SUBUNIT BETA 1"/>
    <property type="match status" value="1"/>
</dbReference>
<keyword evidence="3" id="KW-0808">Transferase</keyword>
<dbReference type="RefSeq" id="WP_084573578.1">
    <property type="nucleotide sequence ID" value="NZ_CP155572.1"/>
</dbReference>
<dbReference type="SUPFAM" id="SSF56821">
    <property type="entry name" value="Prismane protein-like"/>
    <property type="match status" value="1"/>
</dbReference>
<dbReference type="InterPro" id="IPR041350">
    <property type="entry name" value="CODH_A_N"/>
</dbReference>
<keyword evidence="6" id="KW-0411">Iron-sulfur</keyword>
<dbReference type="GO" id="GO:0051536">
    <property type="term" value="F:iron-sulfur cluster binding"/>
    <property type="evidence" value="ECO:0007669"/>
    <property type="project" value="UniProtKB-KW"/>
</dbReference>
<organism evidence="9 10">
    <name type="scientific">Sporomusa malonica</name>
    <dbReference type="NCBI Taxonomy" id="112901"/>
    <lineage>
        <taxon>Bacteria</taxon>
        <taxon>Bacillati</taxon>
        <taxon>Bacillota</taxon>
        <taxon>Negativicutes</taxon>
        <taxon>Selenomonadales</taxon>
        <taxon>Sporomusaceae</taxon>
        <taxon>Sporomusa</taxon>
    </lineage>
</organism>
<dbReference type="Proteomes" id="UP000192738">
    <property type="component" value="Unassembled WGS sequence"/>
</dbReference>
<sequence>MSKQICELAYQGASTAVSVAEKLLNEAIEKHGAEASVKYPDTAYKLPMVTALSGEEVTTLGDIVPVLQRIKENNLRPEPELGNALLSGEATLYAGEIIEALRYVGGVKPDEPPYTGFLPDPILRKFGVPLVDGTIPGVAVVTGKAKDAKAGAALIKDLQSKGILVMLVNDIIEQCIEENIKVGVDYLTFPLGKFTQIIHAVNFAARAGLAFGGVPKGAREQMLDYQKRRVPAFVIVLGDLDPVTIAIGAGALFMGFPIVTDQALPPELQIPGLLEAQPDYDKIVKLSLELRGIKLKIVDIPVPITVGPAFEGETIRKKEAWVEFGGGRAPGFELVRMCDAGQVEDGKIEVVGPEIDEMPEGSVFPLGIIVDIYGRKMQDDFEGVLERRIHYFINYGEGLWHVAQRDLCWLRISKGAQAAGFKIRHFGELLIAKFKSDYPAIVDRVQVTLITDSKAIEEKIAAARDKYQARDARLKGLTDESVDTFYSCTLCQSFAPNHVCIVSPERVGLCGAVSWLDAKASNEITPTGPNQPIAKGECLDEQKGMWQNLNDFLHTSSNRTLEEVNLYTLMDKPMTSCGCFEAIMAILPQTNGVMITTREHSGDTPCGMTFSSLAGTCGGGVQTPGFMGIGRRYIVSAKFIPADGGLGRIVWMPKELKDYLKDELIERAVALGLGADFVNKIADETVGITEETILPFLEEKQHPALTMPALM</sequence>
<protein>
    <recommendedName>
        <fullName evidence="1">CO-methylating acetyl-CoA synthase</fullName>
        <ecNumber evidence="1">2.3.1.169</ecNumber>
    </recommendedName>
</protein>
<dbReference type="AlphaFoldDB" id="A0A1W1Y6H4"/>
<dbReference type="Pfam" id="PF19436">
    <property type="entry name" value="ACS_CODH_B_C"/>
    <property type="match status" value="1"/>
</dbReference>
<accession>A0A1W1Y6H4</accession>
<evidence type="ECO:0000313" key="10">
    <source>
        <dbReference type="Proteomes" id="UP000192738"/>
    </source>
</evidence>